<proteinExistence type="predicted"/>
<gene>
    <name evidence="1" type="ORF">OG835_39615</name>
</gene>
<organism evidence="1 2">
    <name type="scientific">Streptomyces scopuliridis</name>
    <dbReference type="NCBI Taxonomy" id="452529"/>
    <lineage>
        <taxon>Bacteria</taxon>
        <taxon>Bacillati</taxon>
        <taxon>Actinomycetota</taxon>
        <taxon>Actinomycetes</taxon>
        <taxon>Kitasatosporales</taxon>
        <taxon>Streptomycetaceae</taxon>
        <taxon>Streptomyces</taxon>
    </lineage>
</organism>
<accession>A0ACD4ZVJ5</accession>
<name>A0ACD4ZVJ5_9ACTN</name>
<dbReference type="EMBL" id="CP109109">
    <property type="protein sequence ID" value="WSC02505.1"/>
    <property type="molecule type" value="Genomic_DNA"/>
</dbReference>
<sequence length="327" mass="34077">MTAPVSAPVSASVSVPAHARLPAPAVRAVTLDADGVPLSGLLAEPDGGAAPRSVIVAIHGRGMCADYFNGLTDPADSVLTLGARLGHTVLALDRPGYGASAGPLPDGQPLGEQATTLHRALADFARHHPTGSGFFVVAHSDGGKVALHMAAQDAGSGLLGLDINGCGWRYAPEARHFPDTLGGGASRLNWGPLHLYSPGTFRASRSLLRAVPAREAAQTATWPVQYPRLAGRITSPVRLTFAEHELWWELDDKALAAMTGLLTAAPLVAVERLSAAGHNISIGRAARAYHLRALAFLEECLRRAGDHPRPVPNSAREQGGCAEASSR</sequence>
<evidence type="ECO:0000313" key="1">
    <source>
        <dbReference type="EMBL" id="WSC02505.1"/>
    </source>
</evidence>
<keyword evidence="2" id="KW-1185">Reference proteome</keyword>
<evidence type="ECO:0000313" key="2">
    <source>
        <dbReference type="Proteomes" id="UP001348369"/>
    </source>
</evidence>
<reference evidence="1" key="1">
    <citation type="submission" date="2022-10" db="EMBL/GenBank/DDBJ databases">
        <title>The complete genomes of actinobacterial strains from the NBC collection.</title>
        <authorList>
            <person name="Joergensen T.S."/>
            <person name="Alvarez Arevalo M."/>
            <person name="Sterndorff E.B."/>
            <person name="Faurdal D."/>
            <person name="Vuksanovic O."/>
            <person name="Mourched A.-S."/>
            <person name="Charusanti P."/>
            <person name="Shaw S."/>
            <person name="Blin K."/>
            <person name="Weber T."/>
        </authorList>
    </citation>
    <scope>NUCLEOTIDE SEQUENCE</scope>
    <source>
        <strain evidence="1">NBC 01771</strain>
    </source>
</reference>
<protein>
    <submittedName>
        <fullName evidence="1">Alpha/beta hydrolase</fullName>
    </submittedName>
</protein>
<keyword evidence="1" id="KW-0378">Hydrolase</keyword>
<dbReference type="Proteomes" id="UP001348369">
    <property type="component" value="Chromosome"/>
</dbReference>